<keyword evidence="2" id="KW-1185">Reference proteome</keyword>
<organism evidence="1 2">
    <name type="scientific">Corchorus olitorius</name>
    <dbReference type="NCBI Taxonomy" id="93759"/>
    <lineage>
        <taxon>Eukaryota</taxon>
        <taxon>Viridiplantae</taxon>
        <taxon>Streptophyta</taxon>
        <taxon>Embryophyta</taxon>
        <taxon>Tracheophyta</taxon>
        <taxon>Spermatophyta</taxon>
        <taxon>Magnoliopsida</taxon>
        <taxon>eudicotyledons</taxon>
        <taxon>Gunneridae</taxon>
        <taxon>Pentapetalae</taxon>
        <taxon>rosids</taxon>
        <taxon>malvids</taxon>
        <taxon>Malvales</taxon>
        <taxon>Malvaceae</taxon>
        <taxon>Grewioideae</taxon>
        <taxon>Apeibeae</taxon>
        <taxon>Corchorus</taxon>
    </lineage>
</organism>
<accession>A0A1R3HLL0</accession>
<name>A0A1R3HLL0_9ROSI</name>
<evidence type="ECO:0000313" key="1">
    <source>
        <dbReference type="EMBL" id="OMO71160.1"/>
    </source>
</evidence>
<protein>
    <submittedName>
        <fullName evidence="1">Uncharacterized protein</fullName>
    </submittedName>
</protein>
<comment type="caution">
    <text evidence="1">The sequence shown here is derived from an EMBL/GenBank/DDBJ whole genome shotgun (WGS) entry which is preliminary data.</text>
</comment>
<sequence length="165" mass="18496">MPEHKSTVDSLEISSLAPTRPPDYRFELLLTENPTNLSKSSRPETKGTLSDLKNYPSVYIIACTLSSSSYFLTLHGFNFEEQSRLLPQMTLNSAEKPPSDLQIKPSIYRGFEVGELVYFRVFKNQSLCPLAGGKFGGIRMELVSCQPELDRELSHRCSFGVCPVV</sequence>
<proteinExistence type="predicted"/>
<gene>
    <name evidence="1" type="ORF">COLO4_28364</name>
</gene>
<dbReference type="EMBL" id="AWUE01019875">
    <property type="protein sequence ID" value="OMO71160.1"/>
    <property type="molecule type" value="Genomic_DNA"/>
</dbReference>
<reference evidence="2" key="1">
    <citation type="submission" date="2013-09" db="EMBL/GenBank/DDBJ databases">
        <title>Corchorus olitorius genome sequencing.</title>
        <authorList>
            <person name="Alam M."/>
            <person name="Haque M.S."/>
            <person name="Islam M.S."/>
            <person name="Emdad E.M."/>
            <person name="Islam M.M."/>
            <person name="Ahmed B."/>
            <person name="Halim A."/>
            <person name="Hossen Q.M.M."/>
            <person name="Hossain M.Z."/>
            <person name="Ahmed R."/>
            <person name="Khan M.M."/>
            <person name="Islam R."/>
            <person name="Rashid M.M."/>
            <person name="Khan S.A."/>
            <person name="Rahman M.S."/>
            <person name="Alam M."/>
            <person name="Yahiya A.S."/>
            <person name="Khan M.S."/>
            <person name="Azam M.S."/>
            <person name="Haque T."/>
            <person name="Lashkar M.Z.H."/>
            <person name="Akhand A.I."/>
            <person name="Morshed G."/>
            <person name="Roy S."/>
            <person name="Uddin K.S."/>
            <person name="Rabeya T."/>
            <person name="Hossain A.S."/>
            <person name="Chowdhury A."/>
            <person name="Snigdha A.R."/>
            <person name="Mortoza M.S."/>
            <person name="Matin S.A."/>
            <person name="Hoque S.M.E."/>
            <person name="Islam M.K."/>
            <person name="Roy D.K."/>
            <person name="Haider R."/>
            <person name="Moosa M.M."/>
            <person name="Elias S.M."/>
            <person name="Hasan A.M."/>
            <person name="Jahan S."/>
            <person name="Shafiuddin M."/>
            <person name="Mahmood N."/>
            <person name="Shommy N.S."/>
        </authorList>
    </citation>
    <scope>NUCLEOTIDE SEQUENCE [LARGE SCALE GENOMIC DNA]</scope>
    <source>
        <strain evidence="2">cv. O-4</strain>
    </source>
</reference>
<evidence type="ECO:0000313" key="2">
    <source>
        <dbReference type="Proteomes" id="UP000187203"/>
    </source>
</evidence>
<dbReference type="Proteomes" id="UP000187203">
    <property type="component" value="Unassembled WGS sequence"/>
</dbReference>
<dbReference type="AlphaFoldDB" id="A0A1R3HLL0"/>